<dbReference type="InterPro" id="IPR036761">
    <property type="entry name" value="TTHA0802/YceI-like_sf"/>
</dbReference>
<dbReference type="KEGG" id="vff:VITFI_CDS1308"/>
<evidence type="ECO:0000256" key="1">
    <source>
        <dbReference type="SAM" id="SignalP"/>
    </source>
</evidence>
<dbReference type="AlphaFoldDB" id="A0A221KDJ1"/>
<evidence type="ECO:0000313" key="4">
    <source>
        <dbReference type="Proteomes" id="UP000199729"/>
    </source>
</evidence>
<keyword evidence="1" id="KW-0732">Signal</keyword>
<gene>
    <name evidence="3" type="ORF">VITFI_CDS1308</name>
</gene>
<proteinExistence type="predicted"/>
<dbReference type="Proteomes" id="UP000199729">
    <property type="component" value="Chromosome"/>
</dbReference>
<keyword evidence="4" id="KW-1185">Reference proteome</keyword>
<dbReference type="SUPFAM" id="SSF101874">
    <property type="entry name" value="YceI-like"/>
    <property type="match status" value="1"/>
</dbReference>
<feature type="signal peptide" evidence="1">
    <location>
        <begin position="1"/>
        <end position="35"/>
    </location>
</feature>
<evidence type="ECO:0000313" key="3">
    <source>
        <dbReference type="EMBL" id="ASM77086.1"/>
    </source>
</evidence>
<dbReference type="EMBL" id="CP022423">
    <property type="protein sequence ID" value="ASM77086.1"/>
    <property type="molecule type" value="Genomic_DNA"/>
</dbReference>
<dbReference type="SMART" id="SM00867">
    <property type="entry name" value="YceI"/>
    <property type="match status" value="1"/>
</dbReference>
<dbReference type="Gene3D" id="2.40.128.110">
    <property type="entry name" value="Lipid/polyisoprenoid-binding, YceI-like"/>
    <property type="match status" value="1"/>
</dbReference>
<feature type="chain" id="PRO_5012217247" evidence="1">
    <location>
        <begin position="36"/>
        <end position="202"/>
    </location>
</feature>
<sequence length="202" mass="21471">MSAFFLLFVCKDIVMMRRSLILAALAVLSSAPALAQQKVLPTPQSQLGFTFRQMGVPVQGQFKTWDAQLSFDPKKPEATTVKFNVNMGSVSFGAAETEAEAAKAPWFNVPKFPQAQFQSTAVKAAGPGKLAVSGKLNIKGSVRDVTVPVSLSQAGGVTTATGTFAIKRLDFKIGDGEWADTSIVADDVQVNFKFAVQGVAPL</sequence>
<organism evidence="3 4">
    <name type="scientific">Vitreoscilla filiformis</name>
    <dbReference type="NCBI Taxonomy" id="63"/>
    <lineage>
        <taxon>Bacteria</taxon>
        <taxon>Pseudomonadati</taxon>
        <taxon>Pseudomonadota</taxon>
        <taxon>Betaproteobacteria</taxon>
        <taxon>Neisseriales</taxon>
        <taxon>Neisseriaceae</taxon>
        <taxon>Vitreoscilla</taxon>
    </lineage>
</organism>
<accession>A0A221KDJ1</accession>
<dbReference type="Pfam" id="PF04264">
    <property type="entry name" value="YceI"/>
    <property type="match status" value="1"/>
</dbReference>
<dbReference type="PANTHER" id="PTHR34406:SF1">
    <property type="entry name" value="PROTEIN YCEI"/>
    <property type="match status" value="1"/>
</dbReference>
<feature type="domain" description="Lipid/polyisoprenoid-binding YceI-like" evidence="2">
    <location>
        <begin position="36"/>
        <end position="199"/>
    </location>
</feature>
<protein>
    <submittedName>
        <fullName evidence="3">Polyisoprenoid-binding protein</fullName>
    </submittedName>
</protein>
<reference evidence="3 4" key="1">
    <citation type="submission" date="2017-07" db="EMBL/GenBank/DDBJ databases">
        <title>Complete Genome Sequence of the cosmetic ferment Vitreoscilla filiformis (ATCC15551).</title>
        <authorList>
            <person name="Contreras S."/>
            <person name="Sagory-Zalkind P."/>
            <person name="Blanquart H."/>
            <person name="Iltis A."/>
            <person name="Morand S.C."/>
        </authorList>
    </citation>
    <scope>NUCLEOTIDE SEQUENCE [LARGE SCALE GENOMIC DNA]</scope>
    <source>
        <strain evidence="3 4">ATCC 15551</strain>
    </source>
</reference>
<dbReference type="InterPro" id="IPR007372">
    <property type="entry name" value="Lipid/polyisoprenoid-bd_YceI"/>
</dbReference>
<name>A0A221KDJ1_VITFI</name>
<evidence type="ECO:0000259" key="2">
    <source>
        <dbReference type="SMART" id="SM00867"/>
    </source>
</evidence>
<dbReference type="PANTHER" id="PTHR34406">
    <property type="entry name" value="PROTEIN YCEI"/>
    <property type="match status" value="1"/>
</dbReference>